<dbReference type="InterPro" id="IPR028082">
    <property type="entry name" value="Peripla_BP_I"/>
</dbReference>
<feature type="chain" id="PRO_5045863943" evidence="3">
    <location>
        <begin position="21"/>
        <end position="383"/>
    </location>
</feature>
<dbReference type="InterPro" id="IPR051010">
    <property type="entry name" value="BCAA_transport"/>
</dbReference>
<name>A0ABP5SMP4_9ACTN</name>
<evidence type="ECO:0000313" key="5">
    <source>
        <dbReference type="EMBL" id="GAA2334863.1"/>
    </source>
</evidence>
<dbReference type="SUPFAM" id="SSF53822">
    <property type="entry name" value="Periplasmic binding protein-like I"/>
    <property type="match status" value="1"/>
</dbReference>
<comment type="caution">
    <text evidence="5">The sequence shown here is derived from an EMBL/GenBank/DDBJ whole genome shotgun (WGS) entry which is preliminary data.</text>
</comment>
<accession>A0ABP5SMP4</accession>
<organism evidence="5 6">
    <name type="scientific">Dactylosporangium salmoneum</name>
    <dbReference type="NCBI Taxonomy" id="53361"/>
    <lineage>
        <taxon>Bacteria</taxon>
        <taxon>Bacillati</taxon>
        <taxon>Actinomycetota</taxon>
        <taxon>Actinomycetes</taxon>
        <taxon>Micromonosporales</taxon>
        <taxon>Micromonosporaceae</taxon>
        <taxon>Dactylosporangium</taxon>
    </lineage>
</organism>
<dbReference type="Pfam" id="PF13458">
    <property type="entry name" value="Peripla_BP_6"/>
    <property type="match status" value="1"/>
</dbReference>
<keyword evidence="6" id="KW-1185">Reference proteome</keyword>
<evidence type="ECO:0000259" key="4">
    <source>
        <dbReference type="Pfam" id="PF13458"/>
    </source>
</evidence>
<feature type="domain" description="Leucine-binding protein" evidence="4">
    <location>
        <begin position="35"/>
        <end position="376"/>
    </location>
</feature>
<evidence type="ECO:0000313" key="6">
    <source>
        <dbReference type="Proteomes" id="UP001501444"/>
    </source>
</evidence>
<dbReference type="PANTHER" id="PTHR30483:SF6">
    <property type="entry name" value="PERIPLASMIC BINDING PROTEIN OF ABC TRANSPORTER FOR NATURAL AMINO ACIDS"/>
    <property type="match status" value="1"/>
</dbReference>
<dbReference type="Gene3D" id="3.40.50.2300">
    <property type="match status" value="2"/>
</dbReference>
<sequence>MRHRILVAGVAMLTALTAAACSDAKSSGQGSTYLIGFPALTSGPAAFAGVPILDGAKLAVKEINDTGFLGQGVKVELKSGDIKSDPAQAIAQYKQYVADGASAVLCCGLSSEAGALAPVIKQSKVPGIVTSAILPGLAEPPYIFRPVIIPSEPGGLYDKFIDDVVPAAGVKTAVLLVTADNDGMVKDADVWDAALKRNGVNVVKRINTQSADTNFTQAATEVQSLNPDAVVSSMLGTPSALVARALRERGYEKPILANYGVDSTKLFETSGGGLRNTIFFAPFHADQTDNDVARRFVELYKKEKGSAPDMYGAQGYTAMWLVAEALKKAGSGDPKAVSKALSEITKLDTVYGPVSYDGGQARMTSKATYLQWTKEGTLASWKG</sequence>
<proteinExistence type="inferred from homology"/>
<dbReference type="PROSITE" id="PS51257">
    <property type="entry name" value="PROKAR_LIPOPROTEIN"/>
    <property type="match status" value="1"/>
</dbReference>
<dbReference type="Proteomes" id="UP001501444">
    <property type="component" value="Unassembled WGS sequence"/>
</dbReference>
<evidence type="ECO:0000256" key="2">
    <source>
        <dbReference type="ARBA" id="ARBA00022729"/>
    </source>
</evidence>
<protein>
    <submittedName>
        <fullName evidence="5">ABC transporter substrate-binding protein</fullName>
    </submittedName>
</protein>
<evidence type="ECO:0000256" key="3">
    <source>
        <dbReference type="SAM" id="SignalP"/>
    </source>
</evidence>
<dbReference type="EMBL" id="BAAARV010000015">
    <property type="protein sequence ID" value="GAA2334863.1"/>
    <property type="molecule type" value="Genomic_DNA"/>
</dbReference>
<dbReference type="RefSeq" id="WP_344611462.1">
    <property type="nucleotide sequence ID" value="NZ_BAAARV010000015.1"/>
</dbReference>
<dbReference type="InterPro" id="IPR028081">
    <property type="entry name" value="Leu-bd"/>
</dbReference>
<reference evidence="6" key="1">
    <citation type="journal article" date="2019" name="Int. J. Syst. Evol. Microbiol.">
        <title>The Global Catalogue of Microorganisms (GCM) 10K type strain sequencing project: providing services to taxonomists for standard genome sequencing and annotation.</title>
        <authorList>
            <consortium name="The Broad Institute Genomics Platform"/>
            <consortium name="The Broad Institute Genome Sequencing Center for Infectious Disease"/>
            <person name="Wu L."/>
            <person name="Ma J."/>
        </authorList>
    </citation>
    <scope>NUCLEOTIDE SEQUENCE [LARGE SCALE GENOMIC DNA]</scope>
    <source>
        <strain evidence="6">JCM 3272</strain>
    </source>
</reference>
<keyword evidence="2 3" id="KW-0732">Signal</keyword>
<evidence type="ECO:0000256" key="1">
    <source>
        <dbReference type="ARBA" id="ARBA00010062"/>
    </source>
</evidence>
<dbReference type="PANTHER" id="PTHR30483">
    <property type="entry name" value="LEUCINE-SPECIFIC-BINDING PROTEIN"/>
    <property type="match status" value="1"/>
</dbReference>
<gene>
    <name evidence="5" type="ORF">GCM10010170_014490</name>
</gene>
<feature type="signal peptide" evidence="3">
    <location>
        <begin position="1"/>
        <end position="20"/>
    </location>
</feature>
<comment type="similarity">
    <text evidence="1">Belongs to the leucine-binding protein family.</text>
</comment>